<keyword evidence="4" id="KW-0460">Magnesium</keyword>
<evidence type="ECO:0000256" key="1">
    <source>
        <dbReference type="ARBA" id="ARBA00001946"/>
    </source>
</evidence>
<dbReference type="CDD" id="cd07526">
    <property type="entry name" value="HAD_BPGM_like"/>
    <property type="match status" value="1"/>
</dbReference>
<dbReference type="AlphaFoldDB" id="A0A291LX51"/>
<comment type="cofactor">
    <cofactor evidence="1">
        <name>Mg(2+)</name>
        <dbReference type="ChEBI" id="CHEBI:18420"/>
    </cofactor>
</comment>
<keyword evidence="5" id="KW-0378">Hydrolase</keyword>
<keyword evidence="3" id="KW-0479">Metal-binding</keyword>
<evidence type="ECO:0000256" key="4">
    <source>
        <dbReference type="ARBA" id="ARBA00022842"/>
    </source>
</evidence>
<dbReference type="Gene3D" id="1.10.150.240">
    <property type="entry name" value="Putative phosphatase, domain 2"/>
    <property type="match status" value="1"/>
</dbReference>
<dbReference type="RefSeq" id="WP_097372762.1">
    <property type="nucleotide sequence ID" value="NZ_CP021404.1"/>
</dbReference>
<dbReference type="NCBIfam" id="TIGR01509">
    <property type="entry name" value="HAD-SF-IA-v3"/>
    <property type="match status" value="1"/>
</dbReference>
<dbReference type="InterPro" id="IPR023214">
    <property type="entry name" value="HAD_sf"/>
</dbReference>
<protein>
    <submittedName>
        <fullName evidence="5">Hydrolase</fullName>
    </submittedName>
</protein>
<dbReference type="SUPFAM" id="SSF56784">
    <property type="entry name" value="HAD-like"/>
    <property type="match status" value="1"/>
</dbReference>
<dbReference type="GO" id="GO:0046872">
    <property type="term" value="F:metal ion binding"/>
    <property type="evidence" value="ECO:0007669"/>
    <property type="project" value="UniProtKB-KW"/>
</dbReference>
<comment type="similarity">
    <text evidence="2">Belongs to the HAD-like hydrolase superfamily. CbbY/CbbZ/Gph/YieH family.</text>
</comment>
<dbReference type="OrthoDB" id="9797743at2"/>
<proteinExistence type="inferred from homology"/>
<name>A0A291LX51_9RHOB</name>
<sequence>MAQPALVIFDCDGVLVDSEPISIDVLLQVVAEAGVEVSQERAYDEWLGRSMASVTASLHACGLDFTEEHLKQVRSRLYTRFRDELQPIPHVAQALTDLDLPCCVASSSVPERLAVSLSVTGLLPFFDPHVFSSSMVENGKPAPDLFLHAAEQMGVAPSDCVVIEDSAAGITAARAAGMRVIGFVGGGHAIPAKLNSRIAKLAPDAIVTDMRELGATIASVN</sequence>
<dbReference type="InterPro" id="IPR051600">
    <property type="entry name" value="Beta-PGM-like"/>
</dbReference>
<dbReference type="SFLD" id="SFLDG01129">
    <property type="entry name" value="C1.5:_HAD__Beta-PGM__Phosphata"/>
    <property type="match status" value="1"/>
</dbReference>
<dbReference type="SFLD" id="SFLDS00003">
    <property type="entry name" value="Haloacid_Dehalogenase"/>
    <property type="match status" value="1"/>
</dbReference>
<keyword evidence="6" id="KW-1185">Reference proteome</keyword>
<reference evidence="5 6" key="1">
    <citation type="submission" date="2017-05" db="EMBL/GenBank/DDBJ databases">
        <title>Comparative genomic and metabolic analysis of manganese-oxidizing mechanisms in Celeribater manganoxidans DY25T: its adaption to the environment of polymetallic nodule.</title>
        <authorList>
            <person name="Wang X."/>
        </authorList>
    </citation>
    <scope>NUCLEOTIDE SEQUENCE [LARGE SCALE GENOMIC DNA]</scope>
    <source>
        <strain evidence="5 6">DY25</strain>
    </source>
</reference>
<gene>
    <name evidence="5" type="ORF">CBW24_04095</name>
</gene>
<evidence type="ECO:0000313" key="6">
    <source>
        <dbReference type="Proteomes" id="UP000219050"/>
    </source>
</evidence>
<dbReference type="Proteomes" id="UP000219050">
    <property type="component" value="Chromosome"/>
</dbReference>
<organism evidence="5 6">
    <name type="scientific">Pacificitalea manganoxidans</name>
    <dbReference type="NCBI Taxonomy" id="1411902"/>
    <lineage>
        <taxon>Bacteria</taxon>
        <taxon>Pseudomonadati</taxon>
        <taxon>Pseudomonadota</taxon>
        <taxon>Alphaproteobacteria</taxon>
        <taxon>Rhodobacterales</taxon>
        <taxon>Paracoccaceae</taxon>
        <taxon>Pacificitalea</taxon>
    </lineage>
</organism>
<dbReference type="PANTHER" id="PTHR46193">
    <property type="entry name" value="6-PHOSPHOGLUCONATE PHOSPHATASE"/>
    <property type="match status" value="1"/>
</dbReference>
<dbReference type="GO" id="GO:0016787">
    <property type="term" value="F:hydrolase activity"/>
    <property type="evidence" value="ECO:0007669"/>
    <property type="project" value="UniProtKB-KW"/>
</dbReference>
<dbReference type="InterPro" id="IPR023198">
    <property type="entry name" value="PGP-like_dom2"/>
</dbReference>
<dbReference type="Gene3D" id="3.40.50.1000">
    <property type="entry name" value="HAD superfamily/HAD-like"/>
    <property type="match status" value="1"/>
</dbReference>
<dbReference type="KEGG" id="cmag:CBW24_04095"/>
<evidence type="ECO:0000256" key="3">
    <source>
        <dbReference type="ARBA" id="ARBA00022723"/>
    </source>
</evidence>
<dbReference type="SFLD" id="SFLDG01135">
    <property type="entry name" value="C1.5.6:_HAD__Beta-PGM__Phospha"/>
    <property type="match status" value="1"/>
</dbReference>
<evidence type="ECO:0000313" key="5">
    <source>
        <dbReference type="EMBL" id="ATI41260.1"/>
    </source>
</evidence>
<dbReference type="PANTHER" id="PTHR46193:SF10">
    <property type="entry name" value="6-PHOSPHOGLUCONATE PHOSPHATASE"/>
    <property type="match status" value="1"/>
</dbReference>
<evidence type="ECO:0000256" key="2">
    <source>
        <dbReference type="ARBA" id="ARBA00006171"/>
    </source>
</evidence>
<dbReference type="InterPro" id="IPR036412">
    <property type="entry name" value="HAD-like_sf"/>
</dbReference>
<accession>A0A291LX51</accession>
<dbReference type="EMBL" id="CP021404">
    <property type="protein sequence ID" value="ATI41260.1"/>
    <property type="molecule type" value="Genomic_DNA"/>
</dbReference>
<dbReference type="Pfam" id="PF00702">
    <property type="entry name" value="Hydrolase"/>
    <property type="match status" value="1"/>
</dbReference>
<dbReference type="InterPro" id="IPR006439">
    <property type="entry name" value="HAD-SF_hydro_IA"/>
</dbReference>